<dbReference type="EMBL" id="JNAO01000013">
    <property type="protein sequence ID" value="KGG00272.1"/>
    <property type="molecule type" value="Genomic_DNA"/>
</dbReference>
<comment type="caution">
    <text evidence="2">The sequence shown here is derived from an EMBL/GenBank/DDBJ whole genome shotgun (WGS) entry which is preliminary data.</text>
</comment>
<feature type="domain" description="VTC" evidence="1">
    <location>
        <begin position="16"/>
        <end position="230"/>
    </location>
</feature>
<reference evidence="3" key="1">
    <citation type="journal article" date="2014" name="Sci. Data">
        <title>Genomes of diverse isolates of the marine cyanobacterium Prochlorococcus.</title>
        <authorList>
            <person name="Biller S."/>
            <person name="Berube P."/>
            <person name="Thompson J."/>
            <person name="Kelly L."/>
            <person name="Roggensack S."/>
            <person name="Awad L."/>
            <person name="Roache-Johnson K."/>
            <person name="Ding H."/>
            <person name="Giovannoni S.J."/>
            <person name="Moore L.R."/>
            <person name="Chisholm S.W."/>
        </authorList>
    </citation>
    <scope>NUCLEOTIDE SEQUENCE [LARGE SCALE GENOMIC DNA]</scope>
    <source>
        <strain evidence="3">MIT 9314</strain>
    </source>
</reference>
<accession>A0A0A2AHJ2</accession>
<evidence type="ECO:0000259" key="1">
    <source>
        <dbReference type="Pfam" id="PF09359"/>
    </source>
</evidence>
<dbReference type="STRING" id="167548.EU98_1804"/>
<dbReference type="InterPro" id="IPR018966">
    <property type="entry name" value="VTC_domain"/>
</dbReference>
<dbReference type="eggNOG" id="ENOG5032SZR">
    <property type="taxonomic scope" value="Bacteria"/>
</dbReference>
<dbReference type="Pfam" id="PF09359">
    <property type="entry name" value="VTC"/>
    <property type="match status" value="1"/>
</dbReference>
<dbReference type="GO" id="GO:0006799">
    <property type="term" value="P:polyphosphate biosynthetic process"/>
    <property type="evidence" value="ECO:0007669"/>
    <property type="project" value="UniProtKB-ARBA"/>
</dbReference>
<evidence type="ECO:0000313" key="3">
    <source>
        <dbReference type="Proteomes" id="UP000030533"/>
    </source>
</evidence>
<gene>
    <name evidence="2" type="ORF">EU98_1804</name>
</gene>
<sequence length="233" mass="27874">MGGFMEKKLLDKNKYRYERKMSCSKELLNEIFDLIKFHPSQFNEIYKERKVNSIYLDNFDYESYNDSVSGIMTRNKVRIRWYGENNLIKPSLEIKSKNGDVGSKNIFNLEEIDISKPFTFQSIRAINSNRKFASQYPFLLDFINPTLYCSYLRRYFLNREKTLRITLDYQIKYMKPFINANILKLKPIQDNSVVLELKYNSDLDIQKTLEFKSLPFRTSRFSKYSNGIYAFNQ</sequence>
<name>A0A0A2AHJ2_PROMR</name>
<evidence type="ECO:0000313" key="2">
    <source>
        <dbReference type="EMBL" id="KGG00272.1"/>
    </source>
</evidence>
<dbReference type="InterPro" id="IPR042267">
    <property type="entry name" value="VTC_sf"/>
</dbReference>
<proteinExistence type="predicted"/>
<protein>
    <recommendedName>
        <fullName evidence="1">VTC domain-containing protein</fullName>
    </recommendedName>
</protein>
<organism evidence="2 3">
    <name type="scientific">Prochlorococcus marinus str. MIT 9314</name>
    <dbReference type="NCBI Taxonomy" id="167548"/>
    <lineage>
        <taxon>Bacteria</taxon>
        <taxon>Bacillati</taxon>
        <taxon>Cyanobacteriota</taxon>
        <taxon>Cyanophyceae</taxon>
        <taxon>Synechococcales</taxon>
        <taxon>Prochlorococcaceae</taxon>
        <taxon>Prochlorococcus</taxon>
    </lineage>
</organism>
<dbReference type="Gene3D" id="3.20.100.30">
    <property type="entry name" value="VTC, catalytic tunnel domain"/>
    <property type="match status" value="1"/>
</dbReference>
<dbReference type="Proteomes" id="UP000030533">
    <property type="component" value="Unassembled WGS sequence"/>
</dbReference>
<dbReference type="AlphaFoldDB" id="A0A0A2AHJ2"/>